<organism evidence="2 3">
    <name type="scientific">Desulfatibacillum alkenivorans DSM 16219</name>
    <dbReference type="NCBI Taxonomy" id="1121393"/>
    <lineage>
        <taxon>Bacteria</taxon>
        <taxon>Pseudomonadati</taxon>
        <taxon>Thermodesulfobacteriota</taxon>
        <taxon>Desulfobacteria</taxon>
        <taxon>Desulfobacterales</taxon>
        <taxon>Desulfatibacillaceae</taxon>
        <taxon>Desulfatibacillum</taxon>
    </lineage>
</organism>
<keyword evidence="3" id="KW-1185">Reference proteome</keyword>
<reference evidence="3" key="1">
    <citation type="submission" date="2016-11" db="EMBL/GenBank/DDBJ databases">
        <authorList>
            <person name="Varghese N."/>
            <person name="Submissions S."/>
        </authorList>
    </citation>
    <scope>NUCLEOTIDE SEQUENCE [LARGE SCALE GENOMIC DNA]</scope>
    <source>
        <strain evidence="3">DSM 16219</strain>
    </source>
</reference>
<dbReference type="Pfam" id="PF13474">
    <property type="entry name" value="SnoaL_3"/>
    <property type="match status" value="1"/>
</dbReference>
<dbReference type="Proteomes" id="UP000183994">
    <property type="component" value="Unassembled WGS sequence"/>
</dbReference>
<dbReference type="EMBL" id="FQZU01000003">
    <property type="protein sequence ID" value="SHI94748.1"/>
    <property type="molecule type" value="Genomic_DNA"/>
</dbReference>
<proteinExistence type="predicted"/>
<dbReference type="Gene3D" id="3.10.450.50">
    <property type="match status" value="1"/>
</dbReference>
<name>A0A1M6FAG1_9BACT</name>
<dbReference type="OrthoDB" id="5515902at2"/>
<evidence type="ECO:0000313" key="3">
    <source>
        <dbReference type="Proteomes" id="UP000183994"/>
    </source>
</evidence>
<evidence type="ECO:0000259" key="1">
    <source>
        <dbReference type="Pfam" id="PF13474"/>
    </source>
</evidence>
<evidence type="ECO:0000313" key="2">
    <source>
        <dbReference type="EMBL" id="SHI94748.1"/>
    </source>
</evidence>
<accession>A0A1M6FAG1</accession>
<gene>
    <name evidence="2" type="ORF">SAMN02745216_00766</name>
</gene>
<feature type="domain" description="SnoaL-like" evidence="1">
    <location>
        <begin position="15"/>
        <end position="132"/>
    </location>
</feature>
<dbReference type="AlphaFoldDB" id="A0A1M6FAG1"/>
<dbReference type="InterPro" id="IPR032710">
    <property type="entry name" value="NTF2-like_dom_sf"/>
</dbReference>
<protein>
    <submittedName>
        <fullName evidence="2">SnoaL-like domain-containing protein</fullName>
    </submittedName>
</protein>
<dbReference type="InterPro" id="IPR037401">
    <property type="entry name" value="SnoaL-like"/>
</dbReference>
<dbReference type="STRING" id="1121393.SAMN02745216_00766"/>
<dbReference type="SUPFAM" id="SSF54427">
    <property type="entry name" value="NTF2-like"/>
    <property type="match status" value="1"/>
</dbReference>
<sequence>MGWKESAKEQSAELKDLYVKICHAQTNGDYAFFRKMFSQEDGVLAIGADPNEWWFDYDAITKVFQAQLEETGGFKILVDDPCACCNGSAGWIAGNPAIKMNNGTEFPMRLTVVLEKAQDGWKIVQWRSSVGVSNEGLIGETLTT</sequence>